<feature type="compositionally biased region" description="Basic residues" evidence="1">
    <location>
        <begin position="223"/>
        <end position="250"/>
    </location>
</feature>
<name>A0A183B5F4_9TREM</name>
<proteinExistence type="predicted"/>
<sequence>LLENLSGSVQRATDQPDPQICCVLLDSGWLKSQLGHHVAHLCSIYGVRLIVLRPVQTLAKLMSTDLHTISRCIAVGVCSSHTAPSELRDWIDLVCNSIPPLSLPLVTPPQLPLPQPLKRTVASSDSLTTTNTEVIAQPWDNYVTDPAKLYLPSDWTVPPDRIITLTALWRLFGNPKTEIRSRSDRKEAEEMEYLPLVGSDSFQIPYGDTLVRTVPGQTDAQRQNKKRDSRPSKKSKGKRKKKRRHNELQC</sequence>
<dbReference type="WBParaSite" id="ECPE_0001447901-mRNA-1">
    <property type="protein sequence ID" value="ECPE_0001447901-mRNA-1"/>
    <property type="gene ID" value="ECPE_0001447901"/>
</dbReference>
<organism evidence="2">
    <name type="scientific">Echinostoma caproni</name>
    <dbReference type="NCBI Taxonomy" id="27848"/>
    <lineage>
        <taxon>Eukaryota</taxon>
        <taxon>Metazoa</taxon>
        <taxon>Spiralia</taxon>
        <taxon>Lophotrochozoa</taxon>
        <taxon>Platyhelminthes</taxon>
        <taxon>Trematoda</taxon>
        <taxon>Digenea</taxon>
        <taxon>Plagiorchiida</taxon>
        <taxon>Echinostomata</taxon>
        <taxon>Echinostomatoidea</taxon>
        <taxon>Echinostomatidae</taxon>
        <taxon>Echinostoma</taxon>
    </lineage>
</organism>
<evidence type="ECO:0000313" key="2">
    <source>
        <dbReference type="WBParaSite" id="ECPE_0001447901-mRNA-1"/>
    </source>
</evidence>
<feature type="region of interest" description="Disordered" evidence="1">
    <location>
        <begin position="207"/>
        <end position="250"/>
    </location>
</feature>
<accession>A0A183B5F4</accession>
<dbReference type="AlphaFoldDB" id="A0A183B5F4"/>
<evidence type="ECO:0000256" key="1">
    <source>
        <dbReference type="SAM" id="MobiDB-lite"/>
    </source>
</evidence>
<reference evidence="2" key="1">
    <citation type="submission" date="2016-06" db="UniProtKB">
        <authorList>
            <consortium name="WormBaseParasite"/>
        </authorList>
    </citation>
    <scope>IDENTIFICATION</scope>
</reference>
<protein>
    <submittedName>
        <fullName evidence="2">tRNA-uridine aminocarboxypropyltransferase</fullName>
    </submittedName>
</protein>